<evidence type="ECO:0000313" key="3">
    <source>
        <dbReference type="Proteomes" id="UP001556367"/>
    </source>
</evidence>
<keyword evidence="3" id="KW-1185">Reference proteome</keyword>
<feature type="region of interest" description="Disordered" evidence="1">
    <location>
        <begin position="28"/>
        <end position="49"/>
    </location>
</feature>
<comment type="caution">
    <text evidence="2">The sequence shown here is derived from an EMBL/GenBank/DDBJ whole genome shotgun (WGS) entry which is preliminary data.</text>
</comment>
<protein>
    <submittedName>
        <fullName evidence="2">Uncharacterized protein</fullName>
    </submittedName>
</protein>
<evidence type="ECO:0000313" key="2">
    <source>
        <dbReference type="EMBL" id="KAL0951503.1"/>
    </source>
</evidence>
<accession>A0ABR3J7Q9</accession>
<proteinExistence type="predicted"/>
<gene>
    <name evidence="2" type="ORF">HGRIS_008188</name>
</gene>
<organism evidence="2 3">
    <name type="scientific">Hohenbuehelia grisea</name>
    <dbReference type="NCBI Taxonomy" id="104357"/>
    <lineage>
        <taxon>Eukaryota</taxon>
        <taxon>Fungi</taxon>
        <taxon>Dikarya</taxon>
        <taxon>Basidiomycota</taxon>
        <taxon>Agaricomycotina</taxon>
        <taxon>Agaricomycetes</taxon>
        <taxon>Agaricomycetidae</taxon>
        <taxon>Agaricales</taxon>
        <taxon>Pleurotineae</taxon>
        <taxon>Pleurotaceae</taxon>
        <taxon>Hohenbuehelia</taxon>
    </lineage>
</organism>
<reference evidence="3" key="1">
    <citation type="submission" date="2024-06" db="EMBL/GenBank/DDBJ databases">
        <title>Multi-omics analyses provide insights into the biosynthesis of the anticancer antibiotic pleurotin in Hohenbuehelia grisea.</title>
        <authorList>
            <person name="Weaver J.A."/>
            <person name="Alberti F."/>
        </authorList>
    </citation>
    <scope>NUCLEOTIDE SEQUENCE [LARGE SCALE GENOMIC DNA]</scope>
    <source>
        <strain evidence="3">T-177</strain>
    </source>
</reference>
<dbReference type="EMBL" id="JASNQZ010000011">
    <property type="protein sequence ID" value="KAL0951503.1"/>
    <property type="molecule type" value="Genomic_DNA"/>
</dbReference>
<evidence type="ECO:0000256" key="1">
    <source>
        <dbReference type="SAM" id="MobiDB-lite"/>
    </source>
</evidence>
<name>A0ABR3J7Q9_9AGAR</name>
<dbReference type="Proteomes" id="UP001556367">
    <property type="component" value="Unassembled WGS sequence"/>
</dbReference>
<sequence length="133" mass="14936">MPLIYFHGSNNRSTPSFAQAVTHAGYCPAPPSKHRTKSARHNPYPRPFHMRDDPLMMSIDERFDTPINFTVALPVVQEEPIGLNLQAAMEVNRDAGAEPRRIRRFQFLVIDLALAVVNKLKGNKAQDGRTDAV</sequence>